<dbReference type="PRINTS" id="PR00261">
    <property type="entry name" value="LDLRECEPTOR"/>
</dbReference>
<reference evidence="14 15" key="1">
    <citation type="journal article" date="2007" name="Nature">
        <title>The medaka draft genome and insights into vertebrate genome evolution.</title>
        <authorList>
            <person name="Kasahara M."/>
            <person name="Naruse K."/>
            <person name="Sasaki S."/>
            <person name="Nakatani Y."/>
            <person name="Qu W."/>
            <person name="Ahsan B."/>
            <person name="Yamada T."/>
            <person name="Nagayasu Y."/>
            <person name="Doi K."/>
            <person name="Kasai Y."/>
            <person name="Jindo T."/>
            <person name="Kobayashi D."/>
            <person name="Shimada A."/>
            <person name="Toyoda A."/>
            <person name="Kuroki Y."/>
            <person name="Fujiyama A."/>
            <person name="Sasaki T."/>
            <person name="Shimizu A."/>
            <person name="Asakawa S."/>
            <person name="Shimizu N."/>
            <person name="Hashimoto S."/>
            <person name="Yang J."/>
            <person name="Lee Y."/>
            <person name="Matsushima K."/>
            <person name="Sugano S."/>
            <person name="Sakaizumi M."/>
            <person name="Narita T."/>
            <person name="Ohishi K."/>
            <person name="Haga S."/>
            <person name="Ohta F."/>
            <person name="Nomoto H."/>
            <person name="Nogata K."/>
            <person name="Morishita T."/>
            <person name="Endo T."/>
            <person name="Shin-I T."/>
            <person name="Takeda H."/>
            <person name="Morishita S."/>
            <person name="Kohara Y."/>
        </authorList>
    </citation>
    <scope>NUCLEOTIDE SEQUENCE [LARGE SCALE GENOMIC DNA]</scope>
    <source>
        <strain evidence="14 15">Hd-rR</strain>
    </source>
</reference>
<feature type="disulfide bond" evidence="13">
    <location>
        <begin position="134"/>
        <end position="149"/>
    </location>
</feature>
<dbReference type="InterPro" id="IPR000033">
    <property type="entry name" value="LDLR_classB_rpt"/>
</dbReference>
<evidence type="ECO:0000256" key="4">
    <source>
        <dbReference type="ARBA" id="ARBA00022583"/>
    </source>
</evidence>
<keyword evidence="9" id="KW-0472">Membrane</keyword>
<evidence type="ECO:0000313" key="14">
    <source>
        <dbReference type="Ensembl" id="ENSORLP00000009955.2"/>
    </source>
</evidence>
<evidence type="ECO:0000256" key="8">
    <source>
        <dbReference type="ARBA" id="ARBA00022989"/>
    </source>
</evidence>
<dbReference type="CDD" id="cd00112">
    <property type="entry name" value="LDLa"/>
    <property type="match status" value="2"/>
</dbReference>
<keyword evidence="5" id="KW-0812">Transmembrane</keyword>
<keyword evidence="7" id="KW-0106">Calcium</keyword>
<dbReference type="Pfam" id="PF00057">
    <property type="entry name" value="Ldl_recept_a"/>
    <property type="match status" value="2"/>
</dbReference>
<dbReference type="Gene3D" id="2.40.128.620">
    <property type="match status" value="1"/>
</dbReference>
<feature type="disulfide bond" evidence="13">
    <location>
        <begin position="28"/>
        <end position="40"/>
    </location>
</feature>
<evidence type="ECO:0000256" key="6">
    <source>
        <dbReference type="ARBA" id="ARBA00022737"/>
    </source>
</evidence>
<evidence type="ECO:0000256" key="11">
    <source>
        <dbReference type="ARBA" id="ARBA00023170"/>
    </source>
</evidence>
<keyword evidence="12" id="KW-0325">Glycoprotein</keyword>
<dbReference type="Bgee" id="ENSORLG00000007938">
    <property type="expression patterns" value="Expressed in ovary and 14 other cell types or tissues"/>
</dbReference>
<comment type="subcellular location">
    <subcellularLocation>
        <location evidence="1">Membrane</location>
        <topology evidence="1">Single-pass membrane protein</topology>
    </subcellularLocation>
</comment>
<evidence type="ECO:0000256" key="7">
    <source>
        <dbReference type="ARBA" id="ARBA00022837"/>
    </source>
</evidence>
<dbReference type="eggNOG" id="KOG1215">
    <property type="taxonomic scope" value="Eukaryota"/>
</dbReference>
<evidence type="ECO:0000256" key="12">
    <source>
        <dbReference type="ARBA" id="ARBA00023180"/>
    </source>
</evidence>
<dbReference type="SMART" id="SM00135">
    <property type="entry name" value="LY"/>
    <property type="match status" value="1"/>
</dbReference>
<dbReference type="Gene3D" id="4.10.400.10">
    <property type="entry name" value="Low-density Lipoprotein Receptor"/>
    <property type="match status" value="2"/>
</dbReference>
<dbReference type="SUPFAM" id="SSF57424">
    <property type="entry name" value="LDL receptor-like module"/>
    <property type="match status" value="3"/>
</dbReference>
<dbReference type="HOGENOM" id="CLU_1380968_0_0_1"/>
<feature type="disulfide bond" evidence="13">
    <location>
        <begin position="115"/>
        <end position="127"/>
    </location>
</feature>
<dbReference type="GeneTree" id="ENSGT00940000166355"/>
<evidence type="ECO:0000256" key="9">
    <source>
        <dbReference type="ARBA" id="ARBA00023136"/>
    </source>
</evidence>
<reference evidence="14" key="2">
    <citation type="submission" date="2025-08" db="UniProtKB">
        <authorList>
            <consortium name="Ensembl"/>
        </authorList>
    </citation>
    <scope>IDENTIFICATION</scope>
    <source>
        <strain evidence="14">Hd-rR</strain>
    </source>
</reference>
<keyword evidence="15" id="KW-1185">Reference proteome</keyword>
<dbReference type="PANTHER" id="PTHR22722">
    <property type="entry name" value="LOW-DENSITY LIPOPROTEIN RECEPTOR-RELATED PROTEIN 2-RELATED"/>
    <property type="match status" value="1"/>
</dbReference>
<dbReference type="SMART" id="SM00192">
    <property type="entry name" value="LDLa"/>
    <property type="match status" value="3"/>
</dbReference>
<evidence type="ECO:0000313" key="15">
    <source>
        <dbReference type="Proteomes" id="UP000001038"/>
    </source>
</evidence>
<feature type="disulfide bond" evidence="13">
    <location>
        <begin position="47"/>
        <end position="62"/>
    </location>
</feature>
<name>H2LV27_ORYLA</name>
<dbReference type="AlphaFoldDB" id="H2LV27"/>
<dbReference type="STRING" id="8090.ENSORLP00000009955"/>
<protein>
    <submittedName>
        <fullName evidence="14">Uncharacterized protein</fullName>
    </submittedName>
</protein>
<feature type="disulfide bond" evidence="13">
    <location>
        <begin position="122"/>
        <end position="140"/>
    </location>
</feature>
<keyword evidence="6" id="KW-0677">Repeat</keyword>
<dbReference type="GO" id="GO:0016020">
    <property type="term" value="C:membrane"/>
    <property type="evidence" value="ECO:0007669"/>
    <property type="project" value="UniProtKB-SubCell"/>
</dbReference>
<evidence type="ECO:0000256" key="1">
    <source>
        <dbReference type="ARBA" id="ARBA00004167"/>
    </source>
</evidence>
<dbReference type="Proteomes" id="UP000001038">
    <property type="component" value="Chromosome 4"/>
</dbReference>
<evidence type="ECO:0000256" key="10">
    <source>
        <dbReference type="ARBA" id="ARBA00023157"/>
    </source>
</evidence>
<accession>H2LV27</accession>
<dbReference type="InterPro" id="IPR002172">
    <property type="entry name" value="LDrepeatLR_classA_rpt"/>
</dbReference>
<dbReference type="InterPro" id="IPR023415">
    <property type="entry name" value="LDLR_class-A_CS"/>
</dbReference>
<dbReference type="InterPro" id="IPR051221">
    <property type="entry name" value="LDLR-related"/>
</dbReference>
<sequence>MYIYCTGIRIILDFGWIKLFVQEINEWCKKDEFTCRSSRCISTKLLCNGVDDCGDGSDEDSCQNCTSGLFSCGPSDACLLKDKVCDGRADCTNKRDESWELCGSDQPAAQTAPTCPPSEFQCGNGECIRHVWRCDNTPDCSDGSDEEDCSEYWGRKRSLFIEIVKNLGDFLTSTSNQRTNLKNLETFSQDAGDAVRLCFVSVLWIFFRISLDKEPQEAVLVQKAQGSVSGLAVDWIHRLLYWTSPDQGSLNAALMDGSPEHPLITGLDEPSAVAVEPLQGCETEMLSRFKMPSIT</sequence>
<dbReference type="FunFam" id="4.10.400.10:FF:000113">
    <property type="entry name" value="Low-density lipoprotein receptor-related protein 8"/>
    <property type="match status" value="1"/>
</dbReference>
<dbReference type="InterPro" id="IPR036055">
    <property type="entry name" value="LDL_receptor-like_sf"/>
</dbReference>
<comment type="caution">
    <text evidence="13">Lacks conserved residue(s) required for the propagation of feature annotation.</text>
</comment>
<evidence type="ECO:0000256" key="5">
    <source>
        <dbReference type="ARBA" id="ARBA00022692"/>
    </source>
</evidence>
<feature type="disulfide bond" evidence="13">
    <location>
        <begin position="35"/>
        <end position="53"/>
    </location>
</feature>
<dbReference type="Ensembl" id="ENSORLT00000009956.2">
    <property type="protein sequence ID" value="ENSORLP00000009955.2"/>
    <property type="gene ID" value="ENSORLG00000007938.2"/>
</dbReference>
<dbReference type="Gene3D" id="2.120.10.30">
    <property type="entry name" value="TolB, C-terminal domain"/>
    <property type="match status" value="1"/>
</dbReference>
<proteinExistence type="inferred from homology"/>
<dbReference type="GO" id="GO:0006897">
    <property type="term" value="P:endocytosis"/>
    <property type="evidence" value="ECO:0007669"/>
    <property type="project" value="UniProtKB-KW"/>
</dbReference>
<reference evidence="14" key="3">
    <citation type="submission" date="2025-09" db="UniProtKB">
        <authorList>
            <consortium name="Ensembl"/>
        </authorList>
    </citation>
    <scope>IDENTIFICATION</scope>
    <source>
        <strain evidence="14">Hd-rR</strain>
    </source>
</reference>
<keyword evidence="4" id="KW-0254">Endocytosis</keyword>
<organism evidence="14 15">
    <name type="scientific">Oryzias latipes</name>
    <name type="common">Japanese rice fish</name>
    <name type="synonym">Japanese killifish</name>
    <dbReference type="NCBI Taxonomy" id="8090"/>
    <lineage>
        <taxon>Eukaryota</taxon>
        <taxon>Metazoa</taxon>
        <taxon>Chordata</taxon>
        <taxon>Craniata</taxon>
        <taxon>Vertebrata</taxon>
        <taxon>Euteleostomi</taxon>
        <taxon>Actinopterygii</taxon>
        <taxon>Neopterygii</taxon>
        <taxon>Teleostei</taxon>
        <taxon>Neoteleostei</taxon>
        <taxon>Acanthomorphata</taxon>
        <taxon>Ovalentaria</taxon>
        <taxon>Atherinomorphae</taxon>
        <taxon>Beloniformes</taxon>
        <taxon>Adrianichthyidae</taxon>
        <taxon>Oryziinae</taxon>
        <taxon>Oryzias</taxon>
    </lineage>
</organism>
<keyword evidence="8" id="KW-1133">Transmembrane helix</keyword>
<dbReference type="PROSITE" id="PS50068">
    <property type="entry name" value="LDLRA_2"/>
    <property type="match status" value="3"/>
</dbReference>
<evidence type="ECO:0000256" key="2">
    <source>
        <dbReference type="ARBA" id="ARBA00009939"/>
    </source>
</evidence>
<dbReference type="InParanoid" id="H2LV27"/>
<comment type="similarity">
    <text evidence="2">Belongs to the LDLR family.</text>
</comment>
<keyword evidence="10 13" id="KW-1015">Disulfide bond</keyword>
<keyword evidence="11" id="KW-0675">Receptor</keyword>
<dbReference type="InterPro" id="IPR011042">
    <property type="entry name" value="6-blade_b-propeller_TolB-like"/>
</dbReference>
<dbReference type="PROSITE" id="PS01209">
    <property type="entry name" value="LDLRA_1"/>
    <property type="match status" value="2"/>
</dbReference>
<evidence type="ECO:0000256" key="3">
    <source>
        <dbReference type="ARBA" id="ARBA00022536"/>
    </source>
</evidence>
<keyword evidence="3" id="KW-0245">EGF-like domain</keyword>
<dbReference type="PANTHER" id="PTHR22722:SF5">
    <property type="entry name" value="LOW-DENSITY LIPOPROTEIN RECEPTOR-RELATED PROTEIN 1B"/>
    <property type="match status" value="1"/>
</dbReference>
<evidence type="ECO:0000256" key="13">
    <source>
        <dbReference type="PROSITE-ProRule" id="PRU00124"/>
    </source>
</evidence>